<dbReference type="EMBL" id="UZAH01026274">
    <property type="protein sequence ID" value="VDO78129.1"/>
    <property type="molecule type" value="Genomic_DNA"/>
</dbReference>
<organism evidence="2 3">
    <name type="scientific">Heligmosomoides polygyrus</name>
    <name type="common">Parasitic roundworm</name>
    <dbReference type="NCBI Taxonomy" id="6339"/>
    <lineage>
        <taxon>Eukaryota</taxon>
        <taxon>Metazoa</taxon>
        <taxon>Ecdysozoa</taxon>
        <taxon>Nematoda</taxon>
        <taxon>Chromadorea</taxon>
        <taxon>Rhabditida</taxon>
        <taxon>Rhabditina</taxon>
        <taxon>Rhabditomorpha</taxon>
        <taxon>Strongyloidea</taxon>
        <taxon>Heligmosomidae</taxon>
        <taxon>Heligmosomoides</taxon>
    </lineage>
</organism>
<sequence length="69" mass="7496">MNGRLAVFNVCEMLEEGSLHTSITGIDDVLDRYAFGMLCNYINPEIVSLAKDHHVAVSLLASCQLGGNQ</sequence>
<evidence type="ECO:0000313" key="3">
    <source>
        <dbReference type="WBParaSite" id="HPBE_0000886001-mRNA-1"/>
    </source>
</evidence>
<keyword evidence="2" id="KW-1185">Reference proteome</keyword>
<dbReference type="AlphaFoldDB" id="A0A183FN28"/>
<name>A0A183FN28_HELPZ</name>
<reference evidence="1 2" key="1">
    <citation type="submission" date="2018-11" db="EMBL/GenBank/DDBJ databases">
        <authorList>
            <consortium name="Pathogen Informatics"/>
        </authorList>
    </citation>
    <scope>NUCLEOTIDE SEQUENCE [LARGE SCALE GENOMIC DNA]</scope>
</reference>
<gene>
    <name evidence="1" type="ORF">HPBE_LOCUS8861</name>
</gene>
<reference evidence="3" key="2">
    <citation type="submission" date="2019-09" db="UniProtKB">
        <authorList>
            <consortium name="WormBaseParasite"/>
        </authorList>
    </citation>
    <scope>IDENTIFICATION</scope>
</reference>
<evidence type="ECO:0000313" key="1">
    <source>
        <dbReference type="EMBL" id="VDO78129.1"/>
    </source>
</evidence>
<protein>
    <submittedName>
        <fullName evidence="3">Calponin-homology (CH) domain-containing protein</fullName>
    </submittedName>
</protein>
<dbReference type="Proteomes" id="UP000050761">
    <property type="component" value="Unassembled WGS sequence"/>
</dbReference>
<accession>A0A3P7YM23</accession>
<accession>A0A183FN28</accession>
<proteinExistence type="predicted"/>
<dbReference type="WBParaSite" id="HPBE_0000886001-mRNA-1">
    <property type="protein sequence ID" value="HPBE_0000886001-mRNA-1"/>
    <property type="gene ID" value="HPBE_0000886001"/>
</dbReference>
<evidence type="ECO:0000313" key="2">
    <source>
        <dbReference type="Proteomes" id="UP000050761"/>
    </source>
</evidence>